<evidence type="ECO:0000259" key="2">
    <source>
        <dbReference type="Pfam" id="PF26604"/>
    </source>
</evidence>
<dbReference type="Pfam" id="PF26604">
    <property type="entry name" value="CBU_0592"/>
    <property type="match status" value="1"/>
</dbReference>
<dbReference type="EMBL" id="FUKI01000147">
    <property type="protein sequence ID" value="SJM95367.1"/>
    <property type="molecule type" value="Genomic_DNA"/>
</dbReference>
<dbReference type="NCBIfam" id="NF047864">
    <property type="entry name" value="CBU_0592_membra"/>
    <property type="match status" value="1"/>
</dbReference>
<reference evidence="4" key="1">
    <citation type="submission" date="2017-02" db="EMBL/GenBank/DDBJ databases">
        <authorList>
            <person name="Daims H."/>
        </authorList>
    </citation>
    <scope>NUCLEOTIDE SEQUENCE [LARGE SCALE GENOMIC DNA]</scope>
</reference>
<keyword evidence="1" id="KW-1133">Transmembrane helix</keyword>
<dbReference type="OrthoDB" id="7063597at2"/>
<feature type="domain" description="CBU-0592-like" evidence="2">
    <location>
        <begin position="6"/>
        <end position="76"/>
    </location>
</feature>
<protein>
    <recommendedName>
        <fullName evidence="2">CBU-0592-like domain-containing protein</fullName>
    </recommendedName>
</protein>
<keyword evidence="1" id="KW-0472">Membrane</keyword>
<dbReference type="Proteomes" id="UP000195667">
    <property type="component" value="Unassembled WGS sequence"/>
</dbReference>
<gene>
    <name evidence="3" type="ORF">CRENPOLYSF1_690002</name>
</gene>
<feature type="transmembrane region" description="Helical" evidence="1">
    <location>
        <begin position="59"/>
        <end position="77"/>
    </location>
</feature>
<evidence type="ECO:0000313" key="4">
    <source>
        <dbReference type="Proteomes" id="UP000195667"/>
    </source>
</evidence>
<sequence>MTNKHYDQIGWLGFILIISAYLFVTLKCLDVSSSVYHLLNLTGALCMVANAKHKDAKPLFWLNIVWSVIAIIGLMQGRIL</sequence>
<feature type="transmembrane region" description="Helical" evidence="1">
    <location>
        <begin position="12"/>
        <end position="39"/>
    </location>
</feature>
<organism evidence="3 4">
    <name type="scientific">Crenothrix polyspora</name>
    <dbReference type="NCBI Taxonomy" id="360316"/>
    <lineage>
        <taxon>Bacteria</taxon>
        <taxon>Pseudomonadati</taxon>
        <taxon>Pseudomonadota</taxon>
        <taxon>Gammaproteobacteria</taxon>
        <taxon>Methylococcales</taxon>
        <taxon>Crenotrichaceae</taxon>
        <taxon>Crenothrix</taxon>
    </lineage>
</organism>
<proteinExistence type="predicted"/>
<keyword evidence="4" id="KW-1185">Reference proteome</keyword>
<evidence type="ECO:0000313" key="3">
    <source>
        <dbReference type="EMBL" id="SJM95367.1"/>
    </source>
</evidence>
<dbReference type="AlphaFoldDB" id="A0A1R4HGM2"/>
<dbReference type="InterPro" id="IPR058058">
    <property type="entry name" value="CBU_0592-like"/>
</dbReference>
<dbReference type="RefSeq" id="WP_087144761.1">
    <property type="nucleotide sequence ID" value="NZ_FUKI01000147.1"/>
</dbReference>
<accession>A0A1R4HGM2</accession>
<evidence type="ECO:0000256" key="1">
    <source>
        <dbReference type="SAM" id="Phobius"/>
    </source>
</evidence>
<name>A0A1R4HGM2_9GAMM</name>
<keyword evidence="1" id="KW-0812">Transmembrane</keyword>